<dbReference type="Proteomes" id="UP001501742">
    <property type="component" value="Unassembled WGS sequence"/>
</dbReference>
<proteinExistence type="predicted"/>
<keyword evidence="2" id="KW-1185">Reference proteome</keyword>
<evidence type="ECO:0000313" key="1">
    <source>
        <dbReference type="EMBL" id="GAA1494723.1"/>
    </source>
</evidence>
<organism evidence="1 2">
    <name type="scientific">Curtobacterium herbarum</name>
    <dbReference type="NCBI Taxonomy" id="150122"/>
    <lineage>
        <taxon>Bacteria</taxon>
        <taxon>Bacillati</taxon>
        <taxon>Actinomycetota</taxon>
        <taxon>Actinomycetes</taxon>
        <taxon>Micrococcales</taxon>
        <taxon>Microbacteriaceae</taxon>
        <taxon>Curtobacterium</taxon>
    </lineage>
</organism>
<name>A0ABP4K6N6_9MICO</name>
<protein>
    <recommendedName>
        <fullName evidence="3">Type II secretion system protein</fullName>
    </recommendedName>
</protein>
<accession>A0ABP4K6N6</accession>
<reference evidence="2" key="1">
    <citation type="journal article" date="2019" name="Int. J. Syst. Evol. Microbiol.">
        <title>The Global Catalogue of Microorganisms (GCM) 10K type strain sequencing project: providing services to taxonomists for standard genome sequencing and annotation.</title>
        <authorList>
            <consortium name="The Broad Institute Genomics Platform"/>
            <consortium name="The Broad Institute Genome Sequencing Center for Infectious Disease"/>
            <person name="Wu L."/>
            <person name="Ma J."/>
        </authorList>
    </citation>
    <scope>NUCLEOTIDE SEQUENCE [LARGE SCALE GENOMIC DNA]</scope>
    <source>
        <strain evidence="2">JCM 12140</strain>
    </source>
</reference>
<evidence type="ECO:0008006" key="3">
    <source>
        <dbReference type="Google" id="ProtNLM"/>
    </source>
</evidence>
<evidence type="ECO:0000313" key="2">
    <source>
        <dbReference type="Proteomes" id="UP001501742"/>
    </source>
</evidence>
<gene>
    <name evidence="1" type="ORF">GCM10009627_30690</name>
</gene>
<comment type="caution">
    <text evidence="1">The sequence shown here is derived from an EMBL/GenBank/DDBJ whole genome shotgun (WGS) entry which is preliminary data.</text>
</comment>
<dbReference type="EMBL" id="BAAAJX010000017">
    <property type="protein sequence ID" value="GAA1494723.1"/>
    <property type="molecule type" value="Genomic_DNA"/>
</dbReference>
<dbReference type="Gene3D" id="3.30.700.10">
    <property type="entry name" value="Glycoprotein, Type 4 Pilin"/>
    <property type="match status" value="1"/>
</dbReference>
<sequence length="133" mass="14274">MVVVLGILTAIAVPSFLLIKRTALEHNLKSDTQTAVSAMQTRATAVGGVESMTDEERSVISGKCSEAVKGGYAYCTVTRAFTGYNVREKDPTYVGDGVFCSYAASRYAGAIITRITVSDKACRLFDAFKKEQG</sequence>